<proteinExistence type="predicted"/>
<feature type="compositionally biased region" description="Low complexity" evidence="1">
    <location>
        <begin position="248"/>
        <end position="257"/>
    </location>
</feature>
<keyword evidence="3" id="KW-1185">Reference proteome</keyword>
<sequence>MSKLTEIYKELVANFKGYLSDNDQVDLLAANIELFEKIPETYLKHLFKKVSAFDLIENNESILIIADSYIYYALENKKQSELSSLLELLNTATSCYQRVINSIQSISPSVINEEHGNQLLVANFELHKIKFIKAELQLFFIEKDTKKEGQDTHQMRNKLISVLSEYNNFKRILEKSYKDPVLRRQLSIDSDTFRNIQDGIKLARSLLDSMPKPRKLKRPQLETSSVEKTNVQDSNAPKLKKKKQNIPSAASTSSSKSSKSEEEDSSHELNDLVLLSSAAVALAPMVEQSDVGVLPIELPVPVPQNSEPQPSLPMQARAVEDSQQFLHELKKWSDAYFHTKDHYSEMKRAQKTLEKIAHSLLFGANKLETESSVFKGQKFNPVIQVALQLFVLACEKGALTGGEATFNLDYFSKTYSPLLKPFVRSFLHTSPEKYIRHLQLQFISISHSNIHFRELKLSEIVDQLFEHFETVLTAEDYEKVRKCCHNCLTRAYDKLKEDTQQNSHSFQLA</sequence>
<dbReference type="STRING" id="1094715.GCA_000236165_01251"/>
<dbReference type="RefSeq" id="WP_010653389.1">
    <property type="nucleotide sequence ID" value="NZ_JAPHOS010000001.1"/>
</dbReference>
<protein>
    <submittedName>
        <fullName evidence="2">Uncharacterized protein</fullName>
    </submittedName>
</protein>
<feature type="region of interest" description="Disordered" evidence="1">
    <location>
        <begin position="211"/>
        <end position="266"/>
    </location>
</feature>
<dbReference type="GeneID" id="93292237"/>
<feature type="compositionally biased region" description="Polar residues" evidence="1">
    <location>
        <begin position="221"/>
        <end position="235"/>
    </location>
</feature>
<reference evidence="2 3" key="1">
    <citation type="submission" date="2018-06" db="EMBL/GenBank/DDBJ databases">
        <authorList>
            <consortium name="Pathogen Informatics"/>
            <person name="Doyle S."/>
        </authorList>
    </citation>
    <scope>NUCLEOTIDE SEQUENCE [LARGE SCALE GENOMIC DNA]</scope>
    <source>
        <strain evidence="2 3">NCTC11370</strain>
    </source>
</reference>
<dbReference type="EMBL" id="UGGT01000001">
    <property type="protein sequence ID" value="STO21109.1"/>
    <property type="molecule type" value="Genomic_DNA"/>
</dbReference>
<evidence type="ECO:0000256" key="1">
    <source>
        <dbReference type="SAM" id="MobiDB-lite"/>
    </source>
</evidence>
<gene>
    <name evidence="2" type="ORF">NCTC11370_01170</name>
</gene>
<organism evidence="2 3">
    <name type="scientific">Fluoribacter dumoffii</name>
    <dbReference type="NCBI Taxonomy" id="463"/>
    <lineage>
        <taxon>Bacteria</taxon>
        <taxon>Pseudomonadati</taxon>
        <taxon>Pseudomonadota</taxon>
        <taxon>Gammaproteobacteria</taxon>
        <taxon>Legionellales</taxon>
        <taxon>Legionellaceae</taxon>
        <taxon>Fluoribacter</taxon>
    </lineage>
</organism>
<name>A0A377G906_9GAMM</name>
<dbReference type="AlphaFoldDB" id="A0A377G906"/>
<evidence type="ECO:0000313" key="3">
    <source>
        <dbReference type="Proteomes" id="UP000254554"/>
    </source>
</evidence>
<dbReference type="Proteomes" id="UP000254554">
    <property type="component" value="Unassembled WGS sequence"/>
</dbReference>
<dbReference type="OrthoDB" id="5638912at2"/>
<evidence type="ECO:0000313" key="2">
    <source>
        <dbReference type="EMBL" id="STO21109.1"/>
    </source>
</evidence>
<accession>A0A377G906</accession>